<dbReference type="PROSITE" id="PS51708">
    <property type="entry name" value="CHAD"/>
    <property type="match status" value="1"/>
</dbReference>
<dbReference type="GO" id="GO:0046872">
    <property type="term" value="F:metal ion binding"/>
    <property type="evidence" value="ECO:0007669"/>
    <property type="project" value="TreeGrafter"/>
</dbReference>
<dbReference type="PANTHER" id="PTHR39569">
    <property type="entry name" value="INORGANIC TRIPHOSPHATASE"/>
    <property type="match status" value="1"/>
</dbReference>
<dbReference type="SMART" id="SM01118">
    <property type="entry name" value="CYTH"/>
    <property type="match status" value="1"/>
</dbReference>
<dbReference type="GO" id="GO:0050355">
    <property type="term" value="F:inorganic triphosphate phosphatase activity"/>
    <property type="evidence" value="ECO:0007669"/>
    <property type="project" value="InterPro"/>
</dbReference>
<dbReference type="InterPro" id="IPR039013">
    <property type="entry name" value="YgiF"/>
</dbReference>
<dbReference type="Gene3D" id="1.40.20.10">
    <property type="entry name" value="CHAD domain"/>
    <property type="match status" value="1"/>
</dbReference>
<dbReference type="InterPro" id="IPR038186">
    <property type="entry name" value="CHAD_dom_sf"/>
</dbReference>
<dbReference type="InterPro" id="IPR023577">
    <property type="entry name" value="CYTH_domain"/>
</dbReference>
<dbReference type="InterPro" id="IPR033469">
    <property type="entry name" value="CYTH-like_dom_sf"/>
</dbReference>
<feature type="domain" description="CHAD" evidence="2">
    <location>
        <begin position="216"/>
        <end position="501"/>
    </location>
</feature>
<dbReference type="SUPFAM" id="SSF55154">
    <property type="entry name" value="CYTH-like phosphatases"/>
    <property type="match status" value="1"/>
</dbReference>
<organism evidence="3 4">
    <name type="scientific">Pseudothauera nasutitermitis</name>
    <dbReference type="NCBI Taxonomy" id="2565930"/>
    <lineage>
        <taxon>Bacteria</taxon>
        <taxon>Pseudomonadati</taxon>
        <taxon>Pseudomonadota</taxon>
        <taxon>Betaproteobacteria</taxon>
        <taxon>Rhodocyclales</taxon>
        <taxon>Zoogloeaceae</taxon>
        <taxon>Pseudothauera</taxon>
    </lineage>
</organism>
<dbReference type="Gene3D" id="2.40.320.10">
    <property type="entry name" value="Hypothetical Protein Pfu-838710-001"/>
    <property type="match status" value="1"/>
</dbReference>
<feature type="domain" description="CYTH" evidence="1">
    <location>
        <begin position="2"/>
        <end position="201"/>
    </location>
</feature>
<dbReference type="PROSITE" id="PS51707">
    <property type="entry name" value="CYTH"/>
    <property type="match status" value="1"/>
</dbReference>
<keyword evidence="4" id="KW-1185">Reference proteome</keyword>
<dbReference type="Pfam" id="PF01928">
    <property type="entry name" value="CYTH"/>
    <property type="match status" value="1"/>
</dbReference>
<name>A0A4S4AUL4_9RHOO</name>
<dbReference type="EMBL" id="SSOC01000007">
    <property type="protein sequence ID" value="THF62286.1"/>
    <property type="molecule type" value="Genomic_DNA"/>
</dbReference>
<dbReference type="OrthoDB" id="3034217at2"/>
<dbReference type="Pfam" id="PF05235">
    <property type="entry name" value="CHAD"/>
    <property type="match status" value="1"/>
</dbReference>
<sequence length="503" mass="56542">MSEEIELKLSLPPRALAALRRHPLVAGAEKLGNAVTLDNTYHDTADLALKARKVAVRIRRRGRVLLQTVKCAAQSAGGLSSRPEWEQPYRDAFDFSQVDDPATAKLLARHAATLVPVFNTRFRRETRLHRAANGAEILLMIDRGEVIAGDRRAPICELELELQSGRATDLLELACELARGVPLMPNDMSKAERGYRLFLDQHARPARAEASTINARMDPVEAFRTLAFSALRQWQANTHGAAGHNDDAPEFIHQLRIATRRLRSLLRLFEPALPAGFTDTWGERLRETAERFGSARDLDVLNTELLDPLVPDWLTEGDALPRLLEVARAARAEARQAAVRGLDAAGQGRLMLEFTLALHCLPTNPLIDSADLVTFSRLRLSRLRKRARRRFEASDSLIPARLHALRIALKQLRYGVEFFAPLLPAKSTARYLDTLVRAQDTLGFLNDVDVARGRLDNWAEEDESLRPATAFVAGWHGPRYARLRRRTLQEVRPLLWGRAPWRT</sequence>
<dbReference type="AlphaFoldDB" id="A0A4S4AUL4"/>
<evidence type="ECO:0000313" key="4">
    <source>
        <dbReference type="Proteomes" id="UP000308430"/>
    </source>
</evidence>
<dbReference type="CDD" id="cd07756">
    <property type="entry name" value="CYTH-like_Pase_CHAD"/>
    <property type="match status" value="1"/>
</dbReference>
<protein>
    <submittedName>
        <fullName evidence="3">CYTH and CHAD domain-containing protein</fullName>
    </submittedName>
</protein>
<dbReference type="SMART" id="SM00880">
    <property type="entry name" value="CHAD"/>
    <property type="match status" value="1"/>
</dbReference>
<reference evidence="3 4" key="1">
    <citation type="submission" date="2019-04" db="EMBL/GenBank/DDBJ databases">
        <title>Azoarcus nasutitermitis sp. nov. isolated from termite nest.</title>
        <authorList>
            <person name="Lin S.-Y."/>
            <person name="Hameed A."/>
            <person name="Hsu Y.-H."/>
            <person name="Young C.-C."/>
        </authorList>
    </citation>
    <scope>NUCLEOTIDE SEQUENCE [LARGE SCALE GENOMIC DNA]</scope>
    <source>
        <strain evidence="3 4">CC-YHH838</strain>
    </source>
</reference>
<proteinExistence type="predicted"/>
<accession>A0A4S4AUL4</accession>
<comment type="caution">
    <text evidence="3">The sequence shown here is derived from an EMBL/GenBank/DDBJ whole genome shotgun (WGS) entry which is preliminary data.</text>
</comment>
<dbReference type="PANTHER" id="PTHR39569:SF1">
    <property type="entry name" value="INORGANIC TRIPHOSPHATASE"/>
    <property type="match status" value="1"/>
</dbReference>
<dbReference type="Proteomes" id="UP000308430">
    <property type="component" value="Unassembled WGS sequence"/>
</dbReference>
<evidence type="ECO:0000259" key="2">
    <source>
        <dbReference type="PROSITE" id="PS51708"/>
    </source>
</evidence>
<evidence type="ECO:0000259" key="1">
    <source>
        <dbReference type="PROSITE" id="PS51707"/>
    </source>
</evidence>
<evidence type="ECO:0000313" key="3">
    <source>
        <dbReference type="EMBL" id="THF62286.1"/>
    </source>
</evidence>
<dbReference type="RefSeq" id="WP_136349708.1">
    <property type="nucleotide sequence ID" value="NZ_SSOC01000007.1"/>
</dbReference>
<gene>
    <name evidence="3" type="ORF">E6C76_18330</name>
</gene>
<dbReference type="InterPro" id="IPR007899">
    <property type="entry name" value="CHAD_dom"/>
</dbReference>